<accession>A0AAU7B090</accession>
<dbReference type="KEGG" id="parq:DSM112329_04210"/>
<evidence type="ECO:0000259" key="1">
    <source>
        <dbReference type="Pfam" id="PF12680"/>
    </source>
</evidence>
<dbReference type="AlphaFoldDB" id="A0AAU7B090"/>
<reference evidence="2" key="1">
    <citation type="submission" date="2022-12" db="EMBL/GenBank/DDBJ databases">
        <title>Paraconexibacter alkalitolerans sp. nov. and Baekduia alba sp. nov., isolated from soil and emended description of the genera Paraconexibacter (Chun et al., 2020) and Baekduia (An et al., 2020).</title>
        <authorList>
            <person name="Vieira S."/>
            <person name="Huber K.J."/>
            <person name="Geppert A."/>
            <person name="Wolf J."/>
            <person name="Neumann-Schaal M."/>
            <person name="Muesken M."/>
            <person name="Overmann J."/>
        </authorList>
    </citation>
    <scope>NUCLEOTIDE SEQUENCE</scope>
    <source>
        <strain evidence="2">AEG42_29</strain>
    </source>
</reference>
<dbReference type="RefSeq" id="WP_354698528.1">
    <property type="nucleotide sequence ID" value="NZ_CP114014.1"/>
</dbReference>
<dbReference type="Gene3D" id="3.10.450.50">
    <property type="match status" value="1"/>
</dbReference>
<name>A0AAU7B090_9ACTN</name>
<dbReference type="EMBL" id="CP114014">
    <property type="protein sequence ID" value="XAY07329.1"/>
    <property type="molecule type" value="Genomic_DNA"/>
</dbReference>
<dbReference type="SUPFAM" id="SSF54427">
    <property type="entry name" value="NTF2-like"/>
    <property type="match status" value="1"/>
</dbReference>
<dbReference type="Pfam" id="PF12680">
    <property type="entry name" value="SnoaL_2"/>
    <property type="match status" value="1"/>
</dbReference>
<evidence type="ECO:0000313" key="2">
    <source>
        <dbReference type="EMBL" id="XAY07329.1"/>
    </source>
</evidence>
<sequence>MTTMTNTELAETMVAGMLEGNIEKLLGCMHPDVVVIEPSALPYGGEHHGHAGFGALLQQMSSRLELDVGAISVYDAPSGFAARMDATFKSRATGREVKTTVVEVDEVVDGLITRIDAYYKAPELVAALYAE</sequence>
<protein>
    <recommendedName>
        <fullName evidence="1">SnoaL-like domain-containing protein</fullName>
    </recommendedName>
</protein>
<organism evidence="2">
    <name type="scientific">Paraconexibacter sp. AEG42_29</name>
    <dbReference type="NCBI Taxonomy" id="2997339"/>
    <lineage>
        <taxon>Bacteria</taxon>
        <taxon>Bacillati</taxon>
        <taxon>Actinomycetota</taxon>
        <taxon>Thermoleophilia</taxon>
        <taxon>Solirubrobacterales</taxon>
        <taxon>Paraconexibacteraceae</taxon>
        <taxon>Paraconexibacter</taxon>
    </lineage>
</organism>
<dbReference type="InterPro" id="IPR037401">
    <property type="entry name" value="SnoaL-like"/>
</dbReference>
<dbReference type="InterPro" id="IPR032710">
    <property type="entry name" value="NTF2-like_dom_sf"/>
</dbReference>
<gene>
    <name evidence="2" type="ORF">DSM112329_04210</name>
</gene>
<proteinExistence type="predicted"/>
<feature type="domain" description="SnoaL-like" evidence="1">
    <location>
        <begin position="11"/>
        <end position="115"/>
    </location>
</feature>